<sequence length="992" mass="113103">MSFFQENFNKISTLKIAAKEEAGYRECQVGAAWATLAHFTSSKSPALISMPTGSGKTALMMILSFLLKADRVFIIEPVVILRDQTAKKFASLKDLREAGLYIGSSENPKVHNNTGKITNIEMWQEFRAYDAIVATPHTMSPEYEGICAPPDDLLTQDTLLFVDEAHHSSAKTWRRLIKSFRKCKVVLLTATPFRNDKRRLMAKLIYHYPMHRAIKSSIYSKIKYHNVICQEPKNKNRELSEKAKRVFEDHRKKYPGARLLVRAEGVKHSKKLLDLYTDIGLKIKEVNYKKTLSENQNTLEELKKGNLDGIICIDQIGEGLDVPSLKVAVLHKPKQSFPATIQFIGRICRKTSEDAGEPQLIACADDVKGRLRQLYLRDNAWEELIPELIDKIIDRSTKRVKFHEFADIDVAVDILPEDLEPFFSVRVYNVTNIKRLNLDTEFELDRKTDVVFRELSDNGEWLTVITETERNIPWASKVDLKTLRFDLHVFYLCNNKKLFFEYTTADSIASEIRKYLGENSLKRLEASEITNAIRAADSEYLMLGLSSLAKSSGSLPSYKTYMGNQIENAIRITDGRTFIPGHALARYPEGKTRGIGCFQGRVWSIKRGPINEFIEWCDDVAKCLSQGREGKLPNVEFLSTGRSIKKFPSSPYMIYCFWDPRLSVTMYNSKKSKCQIESISFSTFKLSNDKKTLLGNLLIHCKDETQKVKYKYSLRSPYWDFGEKTISLIVDKGDGGETVDLKDFLAMYPPVIFLKDGGIVKGGTLYSTSTDLKLSDNFLDSKRDWSKCDIYVEFEDVKKNRKPLEGFLTIHDQLEEWLKEEAKNSQTLIIKDHSTGEIADFITLNFELNLVSFYHCKACTVSKKPGARICELKALEQALRSINYVSSRSLLKEISQRIDSGTRKNTKLIKGDRETLEKNKDHFRGNEWDYEVIMVSPGLDCSEALKRKGTRTLLASCYEWLASANARFRVIGIESSKAAYGGKGIKDVRGKK</sequence>
<dbReference type="GO" id="GO:0005829">
    <property type="term" value="C:cytosol"/>
    <property type="evidence" value="ECO:0007669"/>
    <property type="project" value="TreeGrafter"/>
</dbReference>
<dbReference type="InterPro" id="IPR050742">
    <property type="entry name" value="Helicase_Restrict-Modif_Enz"/>
</dbReference>
<dbReference type="CDD" id="cd17926">
    <property type="entry name" value="DEXHc_RE"/>
    <property type="match status" value="1"/>
</dbReference>
<evidence type="ECO:0000313" key="4">
    <source>
        <dbReference type="Proteomes" id="UP000035159"/>
    </source>
</evidence>
<reference evidence="3 4" key="1">
    <citation type="submission" date="2015-04" db="EMBL/GenBank/DDBJ databases">
        <title>Complete Genome Sequence of Kosmotoga pacifica SLHLJ1.</title>
        <authorList>
            <person name="Jiang L.J."/>
            <person name="Shao Z.Z."/>
            <person name="Jebbar M."/>
        </authorList>
    </citation>
    <scope>NUCLEOTIDE SEQUENCE [LARGE SCALE GENOMIC DNA]</scope>
    <source>
        <strain evidence="3 4">SLHLJ1</strain>
    </source>
</reference>
<dbReference type="InterPro" id="IPR027417">
    <property type="entry name" value="P-loop_NTPase"/>
</dbReference>
<dbReference type="AlphaFoldDB" id="A0A0G2Z4V1"/>
<feature type="domain" description="Helicase C-terminal" evidence="2">
    <location>
        <begin position="238"/>
        <end position="393"/>
    </location>
</feature>
<dbReference type="PATRIC" id="fig|1330330.3.peg.208"/>
<dbReference type="PANTHER" id="PTHR47396:SF1">
    <property type="entry name" value="ATP-DEPENDENT HELICASE IRC3-RELATED"/>
    <property type="match status" value="1"/>
</dbReference>
<dbReference type="SUPFAM" id="SSF52540">
    <property type="entry name" value="P-loop containing nucleoside triphosphate hydrolases"/>
    <property type="match status" value="1"/>
</dbReference>
<dbReference type="STRING" id="1330330.IX53_01050"/>
<evidence type="ECO:0000259" key="1">
    <source>
        <dbReference type="PROSITE" id="PS51192"/>
    </source>
</evidence>
<dbReference type="KEGG" id="kpf:IX53_01050"/>
<proteinExistence type="predicted"/>
<gene>
    <name evidence="3" type="ORF">IX53_01050</name>
</gene>
<organism evidence="3 4">
    <name type="scientific">Kosmotoga pacifica</name>
    <dbReference type="NCBI Taxonomy" id="1330330"/>
    <lineage>
        <taxon>Bacteria</taxon>
        <taxon>Thermotogati</taxon>
        <taxon>Thermotogota</taxon>
        <taxon>Thermotogae</taxon>
        <taxon>Kosmotogales</taxon>
        <taxon>Kosmotogaceae</taxon>
        <taxon>Kosmotoga</taxon>
    </lineage>
</organism>
<dbReference type="GO" id="GO:0016787">
    <property type="term" value="F:hydrolase activity"/>
    <property type="evidence" value="ECO:0007669"/>
    <property type="project" value="InterPro"/>
</dbReference>
<dbReference type="GO" id="GO:0003677">
    <property type="term" value="F:DNA binding"/>
    <property type="evidence" value="ECO:0007669"/>
    <property type="project" value="InterPro"/>
</dbReference>
<dbReference type="InterPro" id="IPR006935">
    <property type="entry name" value="Helicase/UvrB_N"/>
</dbReference>
<dbReference type="GO" id="GO:0005524">
    <property type="term" value="F:ATP binding"/>
    <property type="evidence" value="ECO:0007669"/>
    <property type="project" value="InterPro"/>
</dbReference>
<dbReference type="PANTHER" id="PTHR47396">
    <property type="entry name" value="TYPE I RESTRICTION ENZYME ECOKI R PROTEIN"/>
    <property type="match status" value="1"/>
</dbReference>
<dbReference type="OrthoDB" id="9802848at2"/>
<dbReference type="PROSITE" id="PS51192">
    <property type="entry name" value="HELICASE_ATP_BIND_1"/>
    <property type="match status" value="1"/>
</dbReference>
<keyword evidence="4" id="KW-1185">Reference proteome</keyword>
<name>A0A0G2Z4V1_9BACT</name>
<evidence type="ECO:0000313" key="3">
    <source>
        <dbReference type="EMBL" id="AKI96640.1"/>
    </source>
</evidence>
<dbReference type="Proteomes" id="UP000035159">
    <property type="component" value="Chromosome"/>
</dbReference>
<accession>A0A0G2Z4V1</accession>
<dbReference type="Pfam" id="PF04851">
    <property type="entry name" value="ResIII"/>
    <property type="match status" value="1"/>
</dbReference>
<dbReference type="Pfam" id="PF00271">
    <property type="entry name" value="Helicase_C"/>
    <property type="match status" value="1"/>
</dbReference>
<dbReference type="InterPro" id="IPR001650">
    <property type="entry name" value="Helicase_C-like"/>
</dbReference>
<dbReference type="InterPro" id="IPR014001">
    <property type="entry name" value="Helicase_ATP-bd"/>
</dbReference>
<dbReference type="Gene3D" id="3.40.50.300">
    <property type="entry name" value="P-loop containing nucleotide triphosphate hydrolases"/>
    <property type="match status" value="2"/>
</dbReference>
<evidence type="ECO:0008006" key="5">
    <source>
        <dbReference type="Google" id="ProtNLM"/>
    </source>
</evidence>
<evidence type="ECO:0000259" key="2">
    <source>
        <dbReference type="PROSITE" id="PS51194"/>
    </source>
</evidence>
<dbReference type="PROSITE" id="PS51194">
    <property type="entry name" value="HELICASE_CTER"/>
    <property type="match status" value="1"/>
</dbReference>
<dbReference type="EMBL" id="CP011232">
    <property type="protein sequence ID" value="AKI96640.1"/>
    <property type="molecule type" value="Genomic_DNA"/>
</dbReference>
<dbReference type="SMART" id="SM00487">
    <property type="entry name" value="DEXDc"/>
    <property type="match status" value="1"/>
</dbReference>
<feature type="domain" description="Helicase ATP-binding" evidence="1">
    <location>
        <begin position="37"/>
        <end position="210"/>
    </location>
</feature>
<protein>
    <recommendedName>
        <fullName evidence="5">DEAD/DEAH box helicase</fullName>
    </recommendedName>
</protein>